<sequence length="581" mass="65622">MAMAVLSPCPPLLHSAAGATFIVLSWVLCVGLLSYVKLMIGLMLRDEGHGALVWCGAVVQLGSMLGALTMFPLERRQLRLRLDGVGRFVRSLALGLRISLDYWWTAHVELRRVDEDSPAHRAAMSECHQRAADSLVGGAIRNGGLYIKLGQGLCAFNHLLPPEYIRTLRTLEDRALQRRYGEVDELFLEDFKAPPDALFREFDYQPVAAASLAQVHRARLQDGTPVAVKVQYIDLQDRFDSDIQTLELLLRIVEFMHPSFGFSWVLKDLKGTLAQELDFENEGRNAERCARDLRRFPYVVVPKVHWDRCSKRVLTADFCEGCKINSVEGIRSQGLQLKDAAEKLIQVFAEQIFYTGFIHADPHPGNVLVRKGPDGKAQLVLLDHGLYEFLSEGDRAALCQLWQAIILRNDAAMKVHSAALGVKDYFLFCELLLQRPLHPGQLALSNLLTREETAYMQAMAQHHFDRIMGVLKALPRPMLLVFRNINTVRSINVALGAPADRYFLMAKSAVRSWSRLVGQKSSGIRGSTLFRWLRVTWESLKFEVALRVETLSMKLTASFLRLLTSLGFFPENEQIYQYLQA</sequence>
<feature type="domain" description="ABC1 atypical kinase-like" evidence="11">
    <location>
        <begin position="171"/>
        <end position="414"/>
    </location>
</feature>
<comment type="similarity">
    <text evidence="4">Belongs to the protein kinase superfamily. ADCK protein kinase family.</text>
</comment>
<evidence type="ECO:0000313" key="12">
    <source>
        <dbReference type="EMBL" id="KYO19917.1"/>
    </source>
</evidence>
<comment type="caution">
    <text evidence="10">Lacks conserved residue(s) required for the propagation of feature annotation.</text>
</comment>
<evidence type="ECO:0000256" key="7">
    <source>
        <dbReference type="ARBA" id="ARBA00022692"/>
    </source>
</evidence>
<dbReference type="InterPro" id="IPR004147">
    <property type="entry name" value="ABC1_dom"/>
</dbReference>
<dbReference type="PANTHER" id="PTHR43173">
    <property type="entry name" value="ABC1 FAMILY PROTEIN"/>
    <property type="match status" value="1"/>
</dbReference>
<keyword evidence="7 10" id="KW-0812">Transmembrane</keyword>
<dbReference type="AlphaFoldDB" id="A0A151M5X5"/>
<evidence type="ECO:0000256" key="3">
    <source>
        <dbReference type="ARBA" id="ARBA00006366"/>
    </source>
</evidence>
<proteinExistence type="inferred from homology"/>
<dbReference type="Pfam" id="PF06237">
    <property type="entry name" value="SLC52_ribofla_tr"/>
    <property type="match status" value="1"/>
</dbReference>
<comment type="caution">
    <text evidence="12">The sequence shown here is derived from an EMBL/GenBank/DDBJ whole genome shotgun (WGS) entry which is preliminary data.</text>
</comment>
<feature type="transmembrane region" description="Helical" evidence="10">
    <location>
        <begin position="12"/>
        <end position="36"/>
    </location>
</feature>
<evidence type="ECO:0000256" key="9">
    <source>
        <dbReference type="ARBA" id="ARBA00023136"/>
    </source>
</evidence>
<feature type="transmembrane region" description="Helical" evidence="10">
    <location>
        <begin position="51"/>
        <end position="71"/>
    </location>
</feature>
<protein>
    <recommendedName>
        <fullName evidence="10">Riboflavin transporter</fullName>
    </recommendedName>
</protein>
<dbReference type="GO" id="GO:0005886">
    <property type="term" value="C:plasma membrane"/>
    <property type="evidence" value="ECO:0007669"/>
    <property type="project" value="UniProtKB-SubCell"/>
</dbReference>
<keyword evidence="6 10" id="KW-1003">Cell membrane</keyword>
<dbReference type="SUPFAM" id="SSF56112">
    <property type="entry name" value="Protein kinase-like (PK-like)"/>
    <property type="match status" value="1"/>
</dbReference>
<dbReference type="Pfam" id="PF03109">
    <property type="entry name" value="ABC1"/>
    <property type="match status" value="1"/>
</dbReference>
<evidence type="ECO:0000256" key="5">
    <source>
        <dbReference type="ARBA" id="ARBA00022448"/>
    </source>
</evidence>
<keyword evidence="5 10" id="KW-0813">Transport</keyword>
<dbReference type="InterPro" id="IPR051130">
    <property type="entry name" value="Mito_struct-func_regulator"/>
</dbReference>
<dbReference type="InterPro" id="IPR011009">
    <property type="entry name" value="Kinase-like_dom_sf"/>
</dbReference>
<dbReference type="eggNOG" id="KOG1235">
    <property type="taxonomic scope" value="Eukaryota"/>
</dbReference>
<dbReference type="GO" id="GO:0032217">
    <property type="term" value="F:riboflavin transmembrane transporter activity"/>
    <property type="evidence" value="ECO:0007669"/>
    <property type="project" value="UniProtKB-UniRule"/>
</dbReference>
<keyword evidence="8 10" id="KW-1133">Transmembrane helix</keyword>
<name>A0A151M5X5_ALLMI</name>
<dbReference type="Proteomes" id="UP000050525">
    <property type="component" value="Unassembled WGS sequence"/>
</dbReference>
<evidence type="ECO:0000256" key="8">
    <source>
        <dbReference type="ARBA" id="ARBA00022989"/>
    </source>
</evidence>
<dbReference type="InterPro" id="IPR009357">
    <property type="entry name" value="Riboflavin_transptr"/>
</dbReference>
<organism evidence="12 13">
    <name type="scientific">Alligator mississippiensis</name>
    <name type="common">American alligator</name>
    <dbReference type="NCBI Taxonomy" id="8496"/>
    <lineage>
        <taxon>Eukaryota</taxon>
        <taxon>Metazoa</taxon>
        <taxon>Chordata</taxon>
        <taxon>Craniata</taxon>
        <taxon>Vertebrata</taxon>
        <taxon>Euteleostomi</taxon>
        <taxon>Archelosauria</taxon>
        <taxon>Archosauria</taxon>
        <taxon>Crocodylia</taxon>
        <taxon>Alligatoridae</taxon>
        <taxon>Alligatorinae</taxon>
        <taxon>Alligator</taxon>
    </lineage>
</organism>
<dbReference type="EMBL" id="AKHW03006524">
    <property type="protein sequence ID" value="KYO19917.1"/>
    <property type="molecule type" value="Genomic_DNA"/>
</dbReference>
<dbReference type="PANTHER" id="PTHR43173:SF28">
    <property type="entry name" value="AARF DOMAIN CONTAINING KINASE 5"/>
    <property type="match status" value="1"/>
</dbReference>
<keyword evidence="9 10" id="KW-0472">Membrane</keyword>
<reference evidence="12 13" key="1">
    <citation type="journal article" date="2012" name="Genome Biol.">
        <title>Sequencing three crocodilian genomes to illuminate the evolution of archosaurs and amniotes.</title>
        <authorList>
            <person name="St John J.A."/>
            <person name="Braun E.L."/>
            <person name="Isberg S.R."/>
            <person name="Miles L.G."/>
            <person name="Chong A.Y."/>
            <person name="Gongora J."/>
            <person name="Dalzell P."/>
            <person name="Moran C."/>
            <person name="Bed'hom B."/>
            <person name="Abzhanov A."/>
            <person name="Burgess S.C."/>
            <person name="Cooksey A.M."/>
            <person name="Castoe T.A."/>
            <person name="Crawford N.G."/>
            <person name="Densmore L.D."/>
            <person name="Drew J.C."/>
            <person name="Edwards S.V."/>
            <person name="Faircloth B.C."/>
            <person name="Fujita M.K."/>
            <person name="Greenwold M.J."/>
            <person name="Hoffmann F.G."/>
            <person name="Howard J.M."/>
            <person name="Iguchi T."/>
            <person name="Janes D.E."/>
            <person name="Khan S.Y."/>
            <person name="Kohno S."/>
            <person name="de Koning A.J."/>
            <person name="Lance S.L."/>
            <person name="McCarthy F.M."/>
            <person name="McCormack J.E."/>
            <person name="Merchant M.E."/>
            <person name="Peterson D.G."/>
            <person name="Pollock D.D."/>
            <person name="Pourmand N."/>
            <person name="Raney B.J."/>
            <person name="Roessler K.A."/>
            <person name="Sanford J.R."/>
            <person name="Sawyer R.H."/>
            <person name="Schmidt C.J."/>
            <person name="Triplett E.W."/>
            <person name="Tuberville T.D."/>
            <person name="Venegas-Anaya M."/>
            <person name="Howard J.T."/>
            <person name="Jarvis E.D."/>
            <person name="Guillette L.J.Jr."/>
            <person name="Glenn T.C."/>
            <person name="Green R.E."/>
            <person name="Ray D.A."/>
        </authorList>
    </citation>
    <scope>NUCLEOTIDE SEQUENCE [LARGE SCALE GENOMIC DNA]</scope>
    <source>
        <strain evidence="12">KSC_2009_1</strain>
    </source>
</reference>
<dbReference type="InterPro" id="IPR045307">
    <property type="entry name" value="ADCK1_dom"/>
</dbReference>
<dbReference type="STRING" id="8496.A0A151M5X5"/>
<dbReference type="CDD" id="cd13969">
    <property type="entry name" value="ADCK1-like"/>
    <property type="match status" value="1"/>
</dbReference>
<evidence type="ECO:0000256" key="6">
    <source>
        <dbReference type="ARBA" id="ARBA00022475"/>
    </source>
</evidence>
<evidence type="ECO:0000256" key="2">
    <source>
        <dbReference type="ARBA" id="ARBA00004651"/>
    </source>
</evidence>
<keyword evidence="13" id="KW-1185">Reference proteome</keyword>
<evidence type="ECO:0000256" key="1">
    <source>
        <dbReference type="ARBA" id="ARBA00000215"/>
    </source>
</evidence>
<evidence type="ECO:0000313" key="13">
    <source>
        <dbReference type="Proteomes" id="UP000050525"/>
    </source>
</evidence>
<evidence type="ECO:0000256" key="10">
    <source>
        <dbReference type="RuleBase" id="RU368035"/>
    </source>
</evidence>
<comment type="catalytic activity">
    <reaction evidence="1 10">
        <text>riboflavin(in) = riboflavin(out)</text>
        <dbReference type="Rhea" id="RHEA:35015"/>
        <dbReference type="ChEBI" id="CHEBI:57986"/>
    </reaction>
</comment>
<evidence type="ECO:0000259" key="11">
    <source>
        <dbReference type="Pfam" id="PF03109"/>
    </source>
</evidence>
<accession>A0A151M5X5</accession>
<gene>
    <name evidence="12" type="ORF">Y1Q_0017839</name>
</gene>
<comment type="subcellular location">
    <subcellularLocation>
        <location evidence="2 10">Cell membrane</location>
        <topology evidence="2 10">Multi-pass membrane protein</topology>
    </subcellularLocation>
</comment>
<comment type="similarity">
    <text evidence="3 10">Belongs to the riboflavin transporter family.</text>
</comment>
<comment type="function">
    <text evidence="10">Plasma membrane transporter mediating the uptake by cells of the water soluble vitamin B2/riboflavin that plays a key role in biochemical oxidation-reduction reactions of the carbohydrate, lipid, and amino acid metabolism.</text>
</comment>
<evidence type="ECO:0000256" key="4">
    <source>
        <dbReference type="ARBA" id="ARBA00009670"/>
    </source>
</evidence>